<sequence>MGWRSSDARRLGKTLRELRNDRGMSQEDLAHASGLTKNQMSLLERGRGSGPIATAGASNPRMETLAGIADALGMSMSELLAKADL</sequence>
<dbReference type="RefSeq" id="WP_130454199.1">
    <property type="nucleotide sequence ID" value="NZ_QYAG01000001.1"/>
</dbReference>
<dbReference type="InterPro" id="IPR050807">
    <property type="entry name" value="TransReg_Diox_bact_type"/>
</dbReference>
<dbReference type="Pfam" id="PF13443">
    <property type="entry name" value="HTH_26"/>
    <property type="match status" value="1"/>
</dbReference>
<dbReference type="SMART" id="SM00530">
    <property type="entry name" value="HTH_XRE"/>
    <property type="match status" value="1"/>
</dbReference>
<protein>
    <submittedName>
        <fullName evidence="4">Helix-turn-helix protein</fullName>
    </submittedName>
</protein>
<dbReference type="InterPro" id="IPR001387">
    <property type="entry name" value="Cro/C1-type_HTH"/>
</dbReference>
<dbReference type="PANTHER" id="PTHR46797:SF1">
    <property type="entry name" value="METHYLPHOSPHONATE SYNTHASE"/>
    <property type="match status" value="1"/>
</dbReference>
<feature type="compositionally biased region" description="Basic and acidic residues" evidence="2">
    <location>
        <begin position="16"/>
        <end position="30"/>
    </location>
</feature>
<dbReference type="SUPFAM" id="SSF47413">
    <property type="entry name" value="lambda repressor-like DNA-binding domains"/>
    <property type="match status" value="1"/>
</dbReference>
<comment type="caution">
    <text evidence="4">The sequence shown here is derived from an EMBL/GenBank/DDBJ whole genome shotgun (WGS) entry which is preliminary data.</text>
</comment>
<dbReference type="GO" id="GO:0003700">
    <property type="term" value="F:DNA-binding transcription factor activity"/>
    <property type="evidence" value="ECO:0007669"/>
    <property type="project" value="TreeGrafter"/>
</dbReference>
<dbReference type="InterPro" id="IPR010982">
    <property type="entry name" value="Lambda_DNA-bd_dom_sf"/>
</dbReference>
<feature type="domain" description="HTH cro/C1-type" evidence="3">
    <location>
        <begin position="15"/>
        <end position="79"/>
    </location>
</feature>
<evidence type="ECO:0000259" key="3">
    <source>
        <dbReference type="PROSITE" id="PS50943"/>
    </source>
</evidence>
<name>A0A4V6MCH6_9MICO</name>
<dbReference type="PROSITE" id="PS50943">
    <property type="entry name" value="HTH_CROC1"/>
    <property type="match status" value="1"/>
</dbReference>
<accession>A0A4V6MCH6</accession>
<evidence type="ECO:0000313" key="4">
    <source>
        <dbReference type="EMBL" id="RZT64599.1"/>
    </source>
</evidence>
<organism evidence="4 5">
    <name type="scientific">Leucobacter luti</name>
    <dbReference type="NCBI Taxonomy" id="340320"/>
    <lineage>
        <taxon>Bacteria</taxon>
        <taxon>Bacillati</taxon>
        <taxon>Actinomycetota</taxon>
        <taxon>Actinomycetes</taxon>
        <taxon>Micrococcales</taxon>
        <taxon>Microbacteriaceae</taxon>
        <taxon>Leucobacter</taxon>
    </lineage>
</organism>
<evidence type="ECO:0000256" key="1">
    <source>
        <dbReference type="ARBA" id="ARBA00023125"/>
    </source>
</evidence>
<keyword evidence="5" id="KW-1185">Reference proteome</keyword>
<dbReference type="EMBL" id="SHKI01000005">
    <property type="protein sequence ID" value="RZT64599.1"/>
    <property type="molecule type" value="Genomic_DNA"/>
</dbReference>
<dbReference type="AlphaFoldDB" id="A0A4V6MCH6"/>
<keyword evidence="1" id="KW-0238">DNA-binding</keyword>
<evidence type="ECO:0000256" key="2">
    <source>
        <dbReference type="SAM" id="MobiDB-lite"/>
    </source>
</evidence>
<proteinExistence type="predicted"/>
<dbReference type="OrthoDB" id="5074395at2"/>
<dbReference type="GO" id="GO:0005829">
    <property type="term" value="C:cytosol"/>
    <property type="evidence" value="ECO:0007669"/>
    <property type="project" value="TreeGrafter"/>
</dbReference>
<reference evidence="4 5" key="1">
    <citation type="journal article" date="2015" name="Stand. Genomic Sci.">
        <title>Genomic Encyclopedia of Bacterial and Archaeal Type Strains, Phase III: the genomes of soil and plant-associated and newly described type strains.</title>
        <authorList>
            <person name="Whitman W.B."/>
            <person name="Woyke T."/>
            <person name="Klenk H.P."/>
            <person name="Zhou Y."/>
            <person name="Lilburn T.G."/>
            <person name="Beck B.J."/>
            <person name="De Vos P."/>
            <person name="Vandamme P."/>
            <person name="Eisen J.A."/>
            <person name="Garrity G."/>
            <person name="Hugenholtz P."/>
            <person name="Kyrpides N.C."/>
        </authorList>
    </citation>
    <scope>NUCLEOTIDE SEQUENCE [LARGE SCALE GENOMIC DNA]</scope>
    <source>
        <strain evidence="4 5">RF6</strain>
    </source>
</reference>
<dbReference type="Gene3D" id="1.10.260.40">
    <property type="entry name" value="lambda repressor-like DNA-binding domains"/>
    <property type="match status" value="1"/>
</dbReference>
<dbReference type="Proteomes" id="UP000291832">
    <property type="component" value="Unassembled WGS sequence"/>
</dbReference>
<dbReference type="PANTHER" id="PTHR46797">
    <property type="entry name" value="HTH-TYPE TRANSCRIPTIONAL REGULATOR"/>
    <property type="match status" value="1"/>
</dbReference>
<feature type="region of interest" description="Disordered" evidence="2">
    <location>
        <begin position="16"/>
        <end position="37"/>
    </location>
</feature>
<dbReference type="GO" id="GO:0003677">
    <property type="term" value="F:DNA binding"/>
    <property type="evidence" value="ECO:0007669"/>
    <property type="project" value="UniProtKB-KW"/>
</dbReference>
<evidence type="ECO:0000313" key="5">
    <source>
        <dbReference type="Proteomes" id="UP000291832"/>
    </source>
</evidence>
<gene>
    <name evidence="4" type="ORF">EV139_2018</name>
</gene>
<dbReference type="CDD" id="cd00093">
    <property type="entry name" value="HTH_XRE"/>
    <property type="match status" value="1"/>
</dbReference>